<accession>A0A075HUJ4</accession>
<sequence>MQLVLPLIDEHKPKCYLCHELFEDMDSLKKHQESKHKDFFDKYEKTDTEI</sequence>
<dbReference type="InterPro" id="IPR013087">
    <property type="entry name" value="Znf_C2H2_type"/>
</dbReference>
<dbReference type="EMBL" id="KF901134">
    <property type="protein sequence ID" value="AIF19295.1"/>
    <property type="molecule type" value="Genomic_DNA"/>
</dbReference>
<organism evidence="2">
    <name type="scientific">uncultured marine thaumarchaeote KM3_86_E11</name>
    <dbReference type="NCBI Taxonomy" id="1456321"/>
    <lineage>
        <taxon>Archaea</taxon>
        <taxon>Nitrososphaerota</taxon>
        <taxon>environmental samples</taxon>
    </lineage>
</organism>
<proteinExistence type="predicted"/>
<reference evidence="2" key="1">
    <citation type="journal article" date="2014" name="Genome Biol. Evol.">
        <title>Pangenome evidence for extensive interdomain horizontal transfer affecting lineage core and shell genes in uncultured planktonic thaumarchaeota and euryarchaeota.</title>
        <authorList>
            <person name="Deschamps P."/>
            <person name="Zivanovic Y."/>
            <person name="Moreira D."/>
            <person name="Rodriguez-Valera F."/>
            <person name="Lopez-Garcia P."/>
        </authorList>
    </citation>
    <scope>NUCLEOTIDE SEQUENCE</scope>
</reference>
<feature type="domain" description="C2H2-type" evidence="1">
    <location>
        <begin position="15"/>
        <end position="36"/>
    </location>
</feature>
<protein>
    <recommendedName>
        <fullName evidence="1">C2H2-type domain-containing protein</fullName>
    </recommendedName>
</protein>
<evidence type="ECO:0000259" key="1">
    <source>
        <dbReference type="PROSITE" id="PS00028"/>
    </source>
</evidence>
<name>A0A075HUJ4_9ARCH</name>
<dbReference type="PROSITE" id="PS00028">
    <property type="entry name" value="ZINC_FINGER_C2H2_1"/>
    <property type="match status" value="1"/>
</dbReference>
<dbReference type="AlphaFoldDB" id="A0A075HUJ4"/>
<evidence type="ECO:0000313" key="2">
    <source>
        <dbReference type="EMBL" id="AIF19295.1"/>
    </source>
</evidence>